<evidence type="ECO:0000313" key="2">
    <source>
        <dbReference type="EMBL" id="KAK8881555.1"/>
    </source>
</evidence>
<dbReference type="InterPro" id="IPR000719">
    <property type="entry name" value="Prot_kinase_dom"/>
</dbReference>
<comment type="caution">
    <text evidence="2">The sequence shown here is derived from an EMBL/GenBank/DDBJ whole genome shotgun (WGS) entry which is preliminary data.</text>
</comment>
<sequence length="115" mass="13295">MTTEQQVTTERAGTQKYMAPGILNEDNYNENADVYSFGVLAFTILNKGKLPDMKMHTARNIIDSCWNIKPEERPSFEQILNTLISNKYNIVELNESEFNEVETFVENHKTKIPSY</sequence>
<organism evidence="2 3">
    <name type="scientific">Tritrichomonas musculus</name>
    <dbReference type="NCBI Taxonomy" id="1915356"/>
    <lineage>
        <taxon>Eukaryota</taxon>
        <taxon>Metamonada</taxon>
        <taxon>Parabasalia</taxon>
        <taxon>Tritrichomonadida</taxon>
        <taxon>Tritrichomonadidae</taxon>
        <taxon>Tritrichomonas</taxon>
    </lineage>
</organism>
<dbReference type="InterPro" id="IPR050167">
    <property type="entry name" value="Ser_Thr_protein_kinase"/>
</dbReference>
<keyword evidence="3" id="KW-1185">Reference proteome</keyword>
<dbReference type="Proteomes" id="UP001470230">
    <property type="component" value="Unassembled WGS sequence"/>
</dbReference>
<dbReference type="InterPro" id="IPR001245">
    <property type="entry name" value="Ser-Thr/Tyr_kinase_cat_dom"/>
</dbReference>
<protein>
    <recommendedName>
        <fullName evidence="1">Protein kinase domain-containing protein</fullName>
    </recommendedName>
</protein>
<gene>
    <name evidence="2" type="ORF">M9Y10_004298</name>
</gene>
<reference evidence="2 3" key="1">
    <citation type="submission" date="2024-04" db="EMBL/GenBank/DDBJ databases">
        <title>Tritrichomonas musculus Genome.</title>
        <authorList>
            <person name="Alves-Ferreira E."/>
            <person name="Grigg M."/>
            <person name="Lorenzi H."/>
            <person name="Galac M."/>
        </authorList>
    </citation>
    <scope>NUCLEOTIDE SEQUENCE [LARGE SCALE GENOMIC DNA]</scope>
    <source>
        <strain evidence="2 3">EAF2021</strain>
    </source>
</reference>
<evidence type="ECO:0000259" key="1">
    <source>
        <dbReference type="PROSITE" id="PS50011"/>
    </source>
</evidence>
<dbReference type="PROSITE" id="PS50011">
    <property type="entry name" value="PROTEIN_KINASE_DOM"/>
    <property type="match status" value="1"/>
</dbReference>
<dbReference type="Pfam" id="PF07714">
    <property type="entry name" value="PK_Tyr_Ser-Thr"/>
    <property type="match status" value="1"/>
</dbReference>
<dbReference type="Gene3D" id="1.10.510.10">
    <property type="entry name" value="Transferase(Phosphotransferase) domain 1"/>
    <property type="match status" value="1"/>
</dbReference>
<dbReference type="EMBL" id="JAPFFF010000010">
    <property type="protein sequence ID" value="KAK8881555.1"/>
    <property type="molecule type" value="Genomic_DNA"/>
</dbReference>
<dbReference type="PANTHER" id="PTHR23257">
    <property type="entry name" value="SERINE-THREONINE PROTEIN KINASE"/>
    <property type="match status" value="1"/>
</dbReference>
<accession>A0ABR2JUK4</accession>
<dbReference type="SUPFAM" id="SSF56112">
    <property type="entry name" value="Protein kinase-like (PK-like)"/>
    <property type="match status" value="1"/>
</dbReference>
<proteinExistence type="predicted"/>
<feature type="domain" description="Protein kinase" evidence="1">
    <location>
        <begin position="1"/>
        <end position="89"/>
    </location>
</feature>
<evidence type="ECO:0000313" key="3">
    <source>
        <dbReference type="Proteomes" id="UP001470230"/>
    </source>
</evidence>
<name>A0ABR2JUK4_9EUKA</name>
<dbReference type="InterPro" id="IPR011009">
    <property type="entry name" value="Kinase-like_dom_sf"/>
</dbReference>